<keyword evidence="3" id="KW-1185">Reference proteome</keyword>
<protein>
    <submittedName>
        <fullName evidence="2 4">Uncharacterized protein</fullName>
    </submittedName>
</protein>
<organism evidence="4">
    <name type="scientific">Soboliphyme baturini</name>
    <dbReference type="NCBI Taxonomy" id="241478"/>
    <lineage>
        <taxon>Eukaryota</taxon>
        <taxon>Metazoa</taxon>
        <taxon>Ecdysozoa</taxon>
        <taxon>Nematoda</taxon>
        <taxon>Enoplea</taxon>
        <taxon>Dorylaimia</taxon>
        <taxon>Dioctophymatida</taxon>
        <taxon>Dioctophymatoidea</taxon>
        <taxon>Soboliphymatidae</taxon>
        <taxon>Soboliphyme</taxon>
    </lineage>
</organism>
<dbReference type="EMBL" id="UZAM01009985">
    <property type="protein sequence ID" value="VDP10647.1"/>
    <property type="molecule type" value="Genomic_DNA"/>
</dbReference>
<evidence type="ECO:0000313" key="4">
    <source>
        <dbReference type="WBParaSite" id="SBAD_0000697501-mRNA-1"/>
    </source>
</evidence>
<evidence type="ECO:0000256" key="1">
    <source>
        <dbReference type="SAM" id="MobiDB-lite"/>
    </source>
</evidence>
<evidence type="ECO:0000313" key="3">
    <source>
        <dbReference type="Proteomes" id="UP000270296"/>
    </source>
</evidence>
<name>A0A183ISW7_9BILA</name>
<feature type="region of interest" description="Disordered" evidence="1">
    <location>
        <begin position="16"/>
        <end position="40"/>
    </location>
</feature>
<gene>
    <name evidence="2" type="ORF">SBAD_LOCUS6714</name>
</gene>
<dbReference type="WBParaSite" id="SBAD_0000697501-mRNA-1">
    <property type="protein sequence ID" value="SBAD_0000697501-mRNA-1"/>
    <property type="gene ID" value="SBAD_0000697501"/>
</dbReference>
<sequence length="118" mass="12887">MNCLVSVSIIFTGDGDERRQTTFRRSTTRAPSSDIPRPSGAIVTERQNVPRRVNARSRREAIGWKLRAASEEQGDGDGRVAAGQLRRTGPSLTTTDGCLYDGSGCELYTIDSTINEQP</sequence>
<evidence type="ECO:0000313" key="2">
    <source>
        <dbReference type="EMBL" id="VDP10647.1"/>
    </source>
</evidence>
<feature type="region of interest" description="Disordered" evidence="1">
    <location>
        <begin position="70"/>
        <end position="93"/>
    </location>
</feature>
<reference evidence="2 3" key="2">
    <citation type="submission" date="2018-11" db="EMBL/GenBank/DDBJ databases">
        <authorList>
            <consortium name="Pathogen Informatics"/>
        </authorList>
    </citation>
    <scope>NUCLEOTIDE SEQUENCE [LARGE SCALE GENOMIC DNA]</scope>
</reference>
<accession>A0A183ISW7</accession>
<dbReference type="AlphaFoldDB" id="A0A183ISW7"/>
<reference evidence="4" key="1">
    <citation type="submission" date="2016-06" db="UniProtKB">
        <authorList>
            <consortium name="WormBaseParasite"/>
        </authorList>
    </citation>
    <scope>IDENTIFICATION</scope>
</reference>
<proteinExistence type="predicted"/>
<dbReference type="Proteomes" id="UP000270296">
    <property type="component" value="Unassembled WGS sequence"/>
</dbReference>